<dbReference type="Proteomes" id="UP000217954">
    <property type="component" value="Chromosome"/>
</dbReference>
<dbReference type="AlphaFoldDB" id="A0A1Z4EV71"/>
<evidence type="ECO:0008006" key="11">
    <source>
        <dbReference type="Google" id="ProtNLM"/>
    </source>
</evidence>
<dbReference type="GO" id="GO:0005886">
    <property type="term" value="C:plasma membrane"/>
    <property type="evidence" value="ECO:0007669"/>
    <property type="project" value="UniProtKB-SubCell"/>
</dbReference>
<reference evidence="9 10" key="2">
    <citation type="journal article" date="2017" name="Int. J. Syst. Evol. Microbiol.">
        <title>Mycobacterium stephanolepidis sp. nov., a rapidly growing species related to Mycobacterium chelonae, isolated from marine teleost fish, Stephanolepis cirrhifer.</title>
        <authorList>
            <person name="Fukano H."/>
            <person name="Wada S."/>
            <person name="Kurata O."/>
            <person name="Katayama K."/>
            <person name="Fujiwara N."/>
            <person name="Hoshino Y."/>
        </authorList>
    </citation>
    <scope>NUCLEOTIDE SEQUENCE [LARGE SCALE GENOMIC DNA]</scope>
    <source>
        <strain evidence="9 10">NJB0901</strain>
    </source>
</reference>
<name>A0A1Z4EV71_9MYCO</name>
<feature type="compositionally biased region" description="Low complexity" evidence="7">
    <location>
        <begin position="58"/>
        <end position="72"/>
    </location>
</feature>
<comment type="subcellular location">
    <subcellularLocation>
        <location evidence="1">Cell membrane</location>
    </subcellularLocation>
</comment>
<sequence length="289" mass="30895">MAPIVPYRDRDHSTAPPIDPRAAMNCRKHGRRAFTCIDRLAGTLAAMDSNRRDDAAAQGGSTSYGSWSQSSQPLDYPDDPAYASQAFEYPALSSTAQPNQTAVLPQQYGSYGPPPQDPPPPRRSNTFWLWVVGIGALVVIIALIATLVVLIQRQDEQPPTVIATPSTRTSTTTAPSVPSLPPIPSFTIPPIPVNPPTQGSQAATETVVYEVSGRGPALNITYFDASGSLQMEFNVKLPWRKEVKLNSEQLTNAVVIAADFSHDVSCTLLVNGAQKSNTSGKMATCSGMG</sequence>
<reference evidence="10" key="1">
    <citation type="journal article" date="2017" name="Genome Announc.">
        <title>Complete Genome Sequence of Mycobacterium stephanolepidis.</title>
        <authorList>
            <person name="Fukano H."/>
            <person name="Yoshida M."/>
            <person name="Katayama Y."/>
            <person name="Omatsu T."/>
            <person name="Mizutani T."/>
            <person name="Kurata O."/>
            <person name="Wada S."/>
            <person name="Hoshino Y."/>
        </authorList>
    </citation>
    <scope>NUCLEOTIDE SEQUENCE [LARGE SCALE GENOMIC DNA]</scope>
    <source>
        <strain evidence="10">NJB0901</strain>
    </source>
</reference>
<keyword evidence="5 8" id="KW-1133">Transmembrane helix</keyword>
<dbReference type="InterPro" id="IPR038468">
    <property type="entry name" value="MmpS_C"/>
</dbReference>
<evidence type="ECO:0000256" key="3">
    <source>
        <dbReference type="ARBA" id="ARBA00022475"/>
    </source>
</evidence>
<feature type="compositionally biased region" description="Low complexity" evidence="7">
    <location>
        <begin position="164"/>
        <end position="177"/>
    </location>
</feature>
<organism evidence="9 10">
    <name type="scientific">[Mycobacterium] stephanolepidis</name>
    <dbReference type="NCBI Taxonomy" id="1520670"/>
    <lineage>
        <taxon>Bacteria</taxon>
        <taxon>Bacillati</taxon>
        <taxon>Actinomycetota</taxon>
        <taxon>Actinomycetes</taxon>
        <taxon>Mycobacteriales</taxon>
        <taxon>Mycobacteriaceae</taxon>
        <taxon>Mycobacteroides</taxon>
    </lineage>
</organism>
<evidence type="ECO:0000256" key="5">
    <source>
        <dbReference type="ARBA" id="ARBA00022989"/>
    </source>
</evidence>
<evidence type="ECO:0000313" key="9">
    <source>
        <dbReference type="EMBL" id="BAX96855.1"/>
    </source>
</evidence>
<feature type="region of interest" description="Disordered" evidence="7">
    <location>
        <begin position="53"/>
        <end position="80"/>
    </location>
</feature>
<feature type="region of interest" description="Disordered" evidence="7">
    <location>
        <begin position="161"/>
        <end position="181"/>
    </location>
</feature>
<keyword evidence="3" id="KW-1003">Cell membrane</keyword>
<gene>
    <name evidence="9" type="ORF">MSTE_01532</name>
</gene>
<evidence type="ECO:0000256" key="8">
    <source>
        <dbReference type="SAM" id="Phobius"/>
    </source>
</evidence>
<evidence type="ECO:0000256" key="6">
    <source>
        <dbReference type="ARBA" id="ARBA00023136"/>
    </source>
</evidence>
<keyword evidence="10" id="KW-1185">Reference proteome</keyword>
<accession>A0A1Z4EV71</accession>
<dbReference type="Gene3D" id="2.60.40.2880">
    <property type="entry name" value="MmpS1-5, C-terminal soluble domain"/>
    <property type="match status" value="1"/>
</dbReference>
<evidence type="ECO:0000256" key="1">
    <source>
        <dbReference type="ARBA" id="ARBA00004236"/>
    </source>
</evidence>
<dbReference type="Pfam" id="PF05423">
    <property type="entry name" value="Mycobact_memb"/>
    <property type="match status" value="1"/>
</dbReference>
<dbReference type="KEGG" id="mste:MSTE_01532"/>
<evidence type="ECO:0000256" key="2">
    <source>
        <dbReference type="ARBA" id="ARBA00007531"/>
    </source>
</evidence>
<comment type="similarity">
    <text evidence="2">Belongs to the MmpS family.</text>
</comment>
<evidence type="ECO:0000256" key="7">
    <source>
        <dbReference type="SAM" id="MobiDB-lite"/>
    </source>
</evidence>
<proteinExistence type="inferred from homology"/>
<keyword evidence="4 8" id="KW-0812">Transmembrane</keyword>
<dbReference type="InterPro" id="IPR008693">
    <property type="entry name" value="MmpS"/>
</dbReference>
<feature type="region of interest" description="Disordered" evidence="7">
    <location>
        <begin position="1"/>
        <end position="23"/>
    </location>
</feature>
<dbReference type="EMBL" id="AP018165">
    <property type="protein sequence ID" value="BAX96855.1"/>
    <property type="molecule type" value="Genomic_DNA"/>
</dbReference>
<evidence type="ECO:0000256" key="4">
    <source>
        <dbReference type="ARBA" id="ARBA00022692"/>
    </source>
</evidence>
<protein>
    <recommendedName>
        <fullName evidence="11">Mycobacterium membrane protein</fullName>
    </recommendedName>
</protein>
<keyword evidence="6 8" id="KW-0472">Membrane</keyword>
<feature type="transmembrane region" description="Helical" evidence="8">
    <location>
        <begin position="127"/>
        <end position="151"/>
    </location>
</feature>
<evidence type="ECO:0000313" key="10">
    <source>
        <dbReference type="Proteomes" id="UP000217954"/>
    </source>
</evidence>